<evidence type="ECO:0000256" key="5">
    <source>
        <dbReference type="ARBA" id="ARBA00022490"/>
    </source>
</evidence>
<dbReference type="GO" id="GO:0000467">
    <property type="term" value="P:exonucleolytic trimming to generate mature 3'-end of 5.8S rRNA from tricistronic rRNA transcript (SSU-rRNA, 5.8S rRNA, LSU-rRNA)"/>
    <property type="evidence" value="ECO:0007669"/>
    <property type="project" value="TreeGrafter"/>
</dbReference>
<dbReference type="eggNOG" id="KOG1612">
    <property type="taxonomic scope" value="Eukaryota"/>
</dbReference>
<dbReference type="InterPro" id="IPR036345">
    <property type="entry name" value="ExoRNase_PH_dom2_sf"/>
</dbReference>
<dbReference type="VEuPathDB" id="FungiDB:AMAG_05814"/>
<dbReference type="SUPFAM" id="SSF55666">
    <property type="entry name" value="Ribonuclease PH domain 2-like"/>
    <property type="match status" value="1"/>
</dbReference>
<keyword evidence="6" id="KW-0271">Exosome</keyword>
<evidence type="ECO:0000313" key="11">
    <source>
        <dbReference type="Proteomes" id="UP000054350"/>
    </source>
</evidence>
<comment type="similarity">
    <text evidence="3">Belongs to the RNase PH family.</text>
</comment>
<feature type="region of interest" description="Disordered" evidence="8">
    <location>
        <begin position="54"/>
        <end position="87"/>
    </location>
</feature>
<keyword evidence="5" id="KW-0963">Cytoplasm</keyword>
<dbReference type="GO" id="GO:0005730">
    <property type="term" value="C:nucleolus"/>
    <property type="evidence" value="ECO:0007669"/>
    <property type="project" value="UniProtKB-SubCell"/>
</dbReference>
<dbReference type="STRING" id="578462.A0A0L0SDE3"/>
<evidence type="ECO:0000256" key="2">
    <source>
        <dbReference type="ARBA" id="ARBA00004604"/>
    </source>
</evidence>
<dbReference type="InterPro" id="IPR008862">
    <property type="entry name" value="Tcp11"/>
</dbReference>
<evidence type="ECO:0000256" key="8">
    <source>
        <dbReference type="SAM" id="MobiDB-lite"/>
    </source>
</evidence>
<evidence type="ECO:0000256" key="6">
    <source>
        <dbReference type="ARBA" id="ARBA00022835"/>
    </source>
</evidence>
<dbReference type="AlphaFoldDB" id="A0A0L0SDE3"/>
<evidence type="ECO:0000256" key="3">
    <source>
        <dbReference type="ARBA" id="ARBA00006678"/>
    </source>
</evidence>
<name>A0A0L0SDE3_ALLM3</name>
<dbReference type="GO" id="GO:0000177">
    <property type="term" value="C:cytoplasmic exosome (RNase complex)"/>
    <property type="evidence" value="ECO:0007669"/>
    <property type="project" value="TreeGrafter"/>
</dbReference>
<sequence>MYAPEGPDALLNDLYRKHQAAARLQRWWREVTVTPVVADVRKLLVALRKPVGSTASVPASNAASPAKQAKTTSSAPSPAGKKKPVAGSVVVPSGLRGALGLERLAAMPFAEAAAVLQKPLVIKITGRFLQRAKKTAIDPPDLGKTPTRVFLSVFMLLAHTNEIVEDPNGPLEQELLGTARTMHDALVQLAKHAAPRTAKSAASVSRASLYTDLSAFLQAWFAYHTTFEAFKSRDTQSIVTNLVTHALELRQPRKETRRRIRDIGTNHALAHELVVNPEFQLRAPSETNPVARAVKLAAQRAFKERIEHLAAQGDLSFLVDLVGEVRTALVGMAQDAPALRAAIEGALDPDLLQLQWTHTREIDVQALLGTILCIIPESTCWVVYIDAVVLAVAGNVADALFLAVKAALATTTVPATTLVDLADGEQDFEVVDDPAAAKPIAGIADLPLCVTVNKIGTRHILDATLLEEQVASARLFVFANPDASVAHVQKSGSGGIEPSLLREMTRTGASMASLLHHRLAEMLKLEAEQADLAKKTGTQVKKWAPLSTLWSTPVAQAGFLPADQRALLASLVAKTAAPARNDAVSSMVARRVAASVRHRLALDAAAADGRARMRRDSLVANGLDVVEAPLNAVARRLAAVARHNKQVYAAWYDAILARVLADA</sequence>
<dbReference type="Proteomes" id="UP000054350">
    <property type="component" value="Unassembled WGS sequence"/>
</dbReference>
<keyword evidence="11" id="KW-1185">Reference proteome</keyword>
<dbReference type="Pfam" id="PF05794">
    <property type="entry name" value="Tcp11"/>
    <property type="match status" value="2"/>
</dbReference>
<dbReference type="GO" id="GO:0071035">
    <property type="term" value="P:nuclear polyadenylation-dependent rRNA catabolic process"/>
    <property type="evidence" value="ECO:0007669"/>
    <property type="project" value="TreeGrafter"/>
</dbReference>
<evidence type="ECO:0000256" key="1">
    <source>
        <dbReference type="ARBA" id="ARBA00004496"/>
    </source>
</evidence>
<dbReference type="PANTHER" id="PTHR11097">
    <property type="entry name" value="EXOSOME COMPLEX EXONUCLEASE RIBOSOMAL RNA PROCESSING PROTEIN"/>
    <property type="match status" value="1"/>
</dbReference>
<dbReference type="GO" id="GO:0000176">
    <property type="term" value="C:nuclear exosome (RNase complex)"/>
    <property type="evidence" value="ECO:0007669"/>
    <property type="project" value="TreeGrafter"/>
</dbReference>
<dbReference type="GO" id="GO:0016075">
    <property type="term" value="P:rRNA catabolic process"/>
    <property type="evidence" value="ECO:0007669"/>
    <property type="project" value="TreeGrafter"/>
</dbReference>
<dbReference type="InterPro" id="IPR050590">
    <property type="entry name" value="Exosome_comp_Rrp42_subfam"/>
</dbReference>
<dbReference type="GO" id="GO:0071028">
    <property type="term" value="P:nuclear mRNA surveillance"/>
    <property type="evidence" value="ECO:0007669"/>
    <property type="project" value="TreeGrafter"/>
</dbReference>
<organism evidence="10 11">
    <name type="scientific">Allomyces macrogynus (strain ATCC 38327)</name>
    <name type="common">Allomyces javanicus var. macrogynus</name>
    <dbReference type="NCBI Taxonomy" id="578462"/>
    <lineage>
        <taxon>Eukaryota</taxon>
        <taxon>Fungi</taxon>
        <taxon>Fungi incertae sedis</taxon>
        <taxon>Blastocladiomycota</taxon>
        <taxon>Blastocladiomycetes</taxon>
        <taxon>Blastocladiales</taxon>
        <taxon>Blastocladiaceae</taxon>
        <taxon>Allomyces</taxon>
    </lineage>
</organism>
<proteinExistence type="inferred from homology"/>
<evidence type="ECO:0000259" key="9">
    <source>
        <dbReference type="Pfam" id="PF03725"/>
    </source>
</evidence>
<feature type="compositionally biased region" description="Low complexity" evidence="8">
    <location>
        <begin position="54"/>
        <end position="66"/>
    </location>
</feature>
<evidence type="ECO:0000256" key="4">
    <source>
        <dbReference type="ARBA" id="ARBA00010954"/>
    </source>
</evidence>
<dbReference type="PANTHER" id="PTHR11097:SF8">
    <property type="entry name" value="EXOSOME COMPLEX COMPONENT RRP42"/>
    <property type="match status" value="1"/>
</dbReference>
<dbReference type="InterPro" id="IPR020568">
    <property type="entry name" value="Ribosomal_Su5_D2-typ_SF"/>
</dbReference>
<comment type="similarity">
    <text evidence="4">Belongs to the TCP11 family.</text>
</comment>
<evidence type="ECO:0000256" key="7">
    <source>
        <dbReference type="ARBA" id="ARBA00042523"/>
    </source>
</evidence>
<dbReference type="GO" id="GO:0034476">
    <property type="term" value="P:U5 snRNA 3'-end processing"/>
    <property type="evidence" value="ECO:0007669"/>
    <property type="project" value="TreeGrafter"/>
</dbReference>
<feature type="domain" description="Exoribonuclease phosphorolytic" evidence="9">
    <location>
        <begin position="445"/>
        <end position="507"/>
    </location>
</feature>
<reference evidence="10 11" key="1">
    <citation type="submission" date="2009-11" db="EMBL/GenBank/DDBJ databases">
        <title>Annotation of Allomyces macrogynus ATCC 38327.</title>
        <authorList>
            <consortium name="The Broad Institute Genome Sequencing Platform"/>
            <person name="Russ C."/>
            <person name="Cuomo C."/>
            <person name="Burger G."/>
            <person name="Gray M.W."/>
            <person name="Holland P.W.H."/>
            <person name="King N."/>
            <person name="Lang F.B.F."/>
            <person name="Roger A.J."/>
            <person name="Ruiz-Trillo I."/>
            <person name="Young S.K."/>
            <person name="Zeng Q."/>
            <person name="Gargeya S."/>
            <person name="Fitzgerald M."/>
            <person name="Haas B."/>
            <person name="Abouelleil A."/>
            <person name="Alvarado L."/>
            <person name="Arachchi H.M."/>
            <person name="Berlin A."/>
            <person name="Chapman S.B."/>
            <person name="Gearin G."/>
            <person name="Goldberg J."/>
            <person name="Griggs A."/>
            <person name="Gujja S."/>
            <person name="Hansen M."/>
            <person name="Heiman D."/>
            <person name="Howarth C."/>
            <person name="Larimer J."/>
            <person name="Lui A."/>
            <person name="MacDonald P.J.P."/>
            <person name="McCowen C."/>
            <person name="Montmayeur A."/>
            <person name="Murphy C."/>
            <person name="Neiman D."/>
            <person name="Pearson M."/>
            <person name="Priest M."/>
            <person name="Roberts A."/>
            <person name="Saif S."/>
            <person name="Shea T."/>
            <person name="Sisk P."/>
            <person name="Stolte C."/>
            <person name="Sykes S."/>
            <person name="Wortman J."/>
            <person name="Nusbaum C."/>
            <person name="Birren B."/>
        </authorList>
    </citation>
    <scope>NUCLEOTIDE SEQUENCE [LARGE SCALE GENOMIC DNA]</scope>
    <source>
        <strain evidence="10 11">ATCC 38327</strain>
    </source>
</reference>
<dbReference type="GO" id="GO:0034473">
    <property type="term" value="P:U1 snRNA 3'-end processing"/>
    <property type="evidence" value="ECO:0007669"/>
    <property type="project" value="TreeGrafter"/>
</dbReference>
<dbReference type="EMBL" id="GG745336">
    <property type="protein sequence ID" value="KNE60425.1"/>
    <property type="molecule type" value="Genomic_DNA"/>
</dbReference>
<reference evidence="11" key="2">
    <citation type="submission" date="2009-11" db="EMBL/GenBank/DDBJ databases">
        <title>The Genome Sequence of Allomyces macrogynus strain ATCC 38327.</title>
        <authorList>
            <consortium name="The Broad Institute Genome Sequencing Platform"/>
            <person name="Russ C."/>
            <person name="Cuomo C."/>
            <person name="Shea T."/>
            <person name="Young S.K."/>
            <person name="Zeng Q."/>
            <person name="Koehrsen M."/>
            <person name="Haas B."/>
            <person name="Borodovsky M."/>
            <person name="Guigo R."/>
            <person name="Alvarado L."/>
            <person name="Berlin A."/>
            <person name="Borenstein D."/>
            <person name="Chen Z."/>
            <person name="Engels R."/>
            <person name="Freedman E."/>
            <person name="Gellesch M."/>
            <person name="Goldberg J."/>
            <person name="Griggs A."/>
            <person name="Gujja S."/>
            <person name="Heiman D."/>
            <person name="Hepburn T."/>
            <person name="Howarth C."/>
            <person name="Jen D."/>
            <person name="Larson L."/>
            <person name="Lewis B."/>
            <person name="Mehta T."/>
            <person name="Park D."/>
            <person name="Pearson M."/>
            <person name="Roberts A."/>
            <person name="Saif S."/>
            <person name="Shenoy N."/>
            <person name="Sisk P."/>
            <person name="Stolte C."/>
            <person name="Sykes S."/>
            <person name="Walk T."/>
            <person name="White J."/>
            <person name="Yandava C."/>
            <person name="Burger G."/>
            <person name="Gray M.W."/>
            <person name="Holland P.W.H."/>
            <person name="King N."/>
            <person name="Lang F.B.F."/>
            <person name="Roger A.J."/>
            <person name="Ruiz-Trillo I."/>
            <person name="Lander E."/>
            <person name="Nusbaum C."/>
        </authorList>
    </citation>
    <scope>NUCLEOTIDE SEQUENCE [LARGE SCALE GENOMIC DNA]</scope>
    <source>
        <strain evidence="11">ATCC 38327</strain>
    </source>
</reference>
<dbReference type="GO" id="GO:0071038">
    <property type="term" value="P:TRAMP-dependent tRNA surveillance pathway"/>
    <property type="evidence" value="ECO:0007669"/>
    <property type="project" value="TreeGrafter"/>
</dbReference>
<dbReference type="OrthoDB" id="2150213at2759"/>
<gene>
    <name evidence="10" type="ORF">AMAG_05814</name>
</gene>
<comment type="subcellular location">
    <subcellularLocation>
        <location evidence="1">Cytoplasm</location>
    </subcellularLocation>
    <subcellularLocation>
        <location evidence="2">Nucleus</location>
        <location evidence="2">Nucleolus</location>
    </subcellularLocation>
</comment>
<dbReference type="Gene3D" id="3.30.230.70">
    <property type="entry name" value="GHMP Kinase, N-terminal domain"/>
    <property type="match status" value="1"/>
</dbReference>
<evidence type="ECO:0000313" key="10">
    <source>
        <dbReference type="EMBL" id="KNE60425.1"/>
    </source>
</evidence>
<dbReference type="GO" id="GO:0034475">
    <property type="term" value="P:U4 snRNA 3'-end processing"/>
    <property type="evidence" value="ECO:0007669"/>
    <property type="project" value="TreeGrafter"/>
</dbReference>
<dbReference type="InterPro" id="IPR015847">
    <property type="entry name" value="ExoRNase_PH_dom2"/>
</dbReference>
<dbReference type="InterPro" id="IPR027408">
    <property type="entry name" value="PNPase/RNase_PH_dom_sf"/>
</dbReference>
<dbReference type="GO" id="GO:0035925">
    <property type="term" value="F:mRNA 3'-UTR AU-rich region binding"/>
    <property type="evidence" value="ECO:0007669"/>
    <property type="project" value="TreeGrafter"/>
</dbReference>
<protein>
    <recommendedName>
        <fullName evidence="7">Ribosomal RNA-processing protein 42</fullName>
    </recommendedName>
</protein>
<dbReference type="Pfam" id="PF03725">
    <property type="entry name" value="RNase_PH_C"/>
    <property type="match status" value="1"/>
</dbReference>
<dbReference type="SUPFAM" id="SSF54211">
    <property type="entry name" value="Ribosomal protein S5 domain 2-like"/>
    <property type="match status" value="1"/>
</dbReference>
<accession>A0A0L0SDE3</accession>